<dbReference type="PANTHER" id="PTHR31001">
    <property type="entry name" value="UNCHARACTERIZED TRANSCRIPTIONAL REGULATORY PROTEIN"/>
    <property type="match status" value="1"/>
</dbReference>
<dbReference type="STRING" id="43265.A0A545VJC0"/>
<keyword evidence="2" id="KW-0479">Metal-binding</keyword>
<dbReference type="Pfam" id="PF00172">
    <property type="entry name" value="Zn_clus"/>
    <property type="match status" value="1"/>
</dbReference>
<dbReference type="GO" id="GO:0000981">
    <property type="term" value="F:DNA-binding transcription factor activity, RNA polymerase II-specific"/>
    <property type="evidence" value="ECO:0007669"/>
    <property type="project" value="InterPro"/>
</dbReference>
<comment type="caution">
    <text evidence="6">The sequence shown here is derived from an EMBL/GenBank/DDBJ whole genome shotgun (WGS) entry which is preliminary data.</text>
</comment>
<dbReference type="CDD" id="cd12148">
    <property type="entry name" value="fungal_TF_MHR"/>
    <property type="match status" value="1"/>
</dbReference>
<gene>
    <name evidence="6" type="ORF">IF1G_10995</name>
</gene>
<feature type="domain" description="Zn(2)-C6 fungal-type" evidence="5">
    <location>
        <begin position="23"/>
        <end position="55"/>
    </location>
</feature>
<evidence type="ECO:0000256" key="3">
    <source>
        <dbReference type="ARBA" id="ARBA00023242"/>
    </source>
</evidence>
<evidence type="ECO:0000313" key="7">
    <source>
        <dbReference type="Proteomes" id="UP000315783"/>
    </source>
</evidence>
<dbReference type="InterPro" id="IPR050613">
    <property type="entry name" value="Sec_Metabolite_Reg"/>
</dbReference>
<evidence type="ECO:0000313" key="6">
    <source>
        <dbReference type="EMBL" id="TQV90359.1"/>
    </source>
</evidence>
<dbReference type="SMART" id="SM00066">
    <property type="entry name" value="GAL4"/>
    <property type="match status" value="1"/>
</dbReference>
<feature type="compositionally biased region" description="Low complexity" evidence="4">
    <location>
        <begin position="77"/>
        <end position="90"/>
    </location>
</feature>
<protein>
    <submittedName>
        <fullName evidence="6">Fungal specific transcription factor</fullName>
    </submittedName>
</protein>
<comment type="subcellular location">
    <subcellularLocation>
        <location evidence="1">Nucleus</location>
    </subcellularLocation>
</comment>
<evidence type="ECO:0000259" key="5">
    <source>
        <dbReference type="PROSITE" id="PS50048"/>
    </source>
</evidence>
<dbReference type="AlphaFoldDB" id="A0A545VJC0"/>
<name>A0A545VJC0_9HYPO</name>
<dbReference type="CDD" id="cd00067">
    <property type="entry name" value="GAL4"/>
    <property type="match status" value="1"/>
</dbReference>
<dbReference type="InterPro" id="IPR036864">
    <property type="entry name" value="Zn2-C6_fun-type_DNA-bd_sf"/>
</dbReference>
<feature type="region of interest" description="Disordered" evidence="4">
    <location>
        <begin position="1"/>
        <end position="22"/>
    </location>
</feature>
<dbReference type="SUPFAM" id="SSF57701">
    <property type="entry name" value="Zn2/Cys6 DNA-binding domain"/>
    <property type="match status" value="1"/>
</dbReference>
<dbReference type="Pfam" id="PF04082">
    <property type="entry name" value="Fungal_trans"/>
    <property type="match status" value="1"/>
</dbReference>
<dbReference type="InterPro" id="IPR001138">
    <property type="entry name" value="Zn2Cys6_DnaBD"/>
</dbReference>
<dbReference type="GO" id="GO:0008270">
    <property type="term" value="F:zinc ion binding"/>
    <property type="evidence" value="ECO:0007669"/>
    <property type="project" value="InterPro"/>
</dbReference>
<dbReference type="PROSITE" id="PS00463">
    <property type="entry name" value="ZN2_CY6_FUNGAL_1"/>
    <property type="match status" value="1"/>
</dbReference>
<keyword evidence="3" id="KW-0539">Nucleus</keyword>
<dbReference type="PROSITE" id="PS50048">
    <property type="entry name" value="ZN2_CY6_FUNGAL_2"/>
    <property type="match status" value="1"/>
</dbReference>
<dbReference type="InterPro" id="IPR007219">
    <property type="entry name" value="XnlR_reg_dom"/>
</dbReference>
<evidence type="ECO:0000256" key="4">
    <source>
        <dbReference type="SAM" id="MobiDB-lite"/>
    </source>
</evidence>
<dbReference type="Proteomes" id="UP000315783">
    <property type="component" value="Unassembled WGS sequence"/>
</dbReference>
<dbReference type="OrthoDB" id="4861595at2759"/>
<feature type="region of interest" description="Disordered" evidence="4">
    <location>
        <begin position="65"/>
        <end position="90"/>
    </location>
</feature>
<evidence type="ECO:0000256" key="2">
    <source>
        <dbReference type="ARBA" id="ARBA00022723"/>
    </source>
</evidence>
<sequence>MSTLSAFAGAGTAPRRRNGRQQACEPCRGRKVACDHRMPVCSRCKAANNPEACIYSNALNYRRRKERSLRTAPGNDAAPEAAPETTPLTAPTHEGYLGATSYKHAMHEAQSNIPLGLSVEELSNEADTPKSKMSQSPIMCNARTYEAAIRILRAIPRKDLAYSFSDAHVNPNDGWCRLATLKLHDSLWDTFGKSLEGDRSTESLVQLATKISENSSQPLREDYIEPKEWLESFSGPKMRWEGLGILFTHWSFGITEFGQNPGFPQASSKNYVDYVVRYRDCAWDAVEITRSTASANTLLLHLLYTQECLESIISGDESLQHSRLHGETVSMLTYLGFHATKGSMHDRGICTQIKRRMFGKVFQGDKVVATYAGRPPMLSKRFVSTLMPLDISDEVLLGVVPWRDDLVDEQGWNTLGKIYSSTLIRARAHMGFIRDSILVFNLQAERNINRQELLDLRTEQEEVVAKFPPFIAFRPEDVSDRSISGPTLYAKLLIELEFLQNIFLIERLLCRVDNTTLSQELLRVSVKMVSTTLIFWTNKDKVIGLYDFEWIVMGYGAPAAGILCLDLLHPRTKNSGLVSCISRSEVIQMLCIFNGFLDWIKPLTPNRELSCCVRRVIQRVLDETLNFSANSLEPVVDTMDWGAEMEINMSGFGYDLLGTFDWMLPEVVPNDR</sequence>
<evidence type="ECO:0000256" key="1">
    <source>
        <dbReference type="ARBA" id="ARBA00004123"/>
    </source>
</evidence>
<dbReference type="PANTHER" id="PTHR31001:SF40">
    <property type="entry name" value="ZN(II)2CYS6 TRANSCRIPTION FACTOR (EUROFUNG)"/>
    <property type="match status" value="1"/>
</dbReference>
<dbReference type="GO" id="GO:0006351">
    <property type="term" value="P:DNA-templated transcription"/>
    <property type="evidence" value="ECO:0007669"/>
    <property type="project" value="InterPro"/>
</dbReference>
<reference evidence="6 7" key="1">
    <citation type="journal article" date="2019" name="Appl. Microbiol. Biotechnol.">
        <title>Genome sequence of Isaria javanica and comparative genome analysis insights into family S53 peptidase evolution in fungal entomopathogens.</title>
        <authorList>
            <person name="Lin R."/>
            <person name="Zhang X."/>
            <person name="Xin B."/>
            <person name="Zou M."/>
            <person name="Gao Y."/>
            <person name="Qin F."/>
            <person name="Hu Q."/>
            <person name="Xie B."/>
            <person name="Cheng X."/>
        </authorList>
    </citation>
    <scope>NUCLEOTIDE SEQUENCE [LARGE SCALE GENOMIC DNA]</scope>
    <source>
        <strain evidence="6 7">IJ1G</strain>
    </source>
</reference>
<organism evidence="6 7">
    <name type="scientific">Cordyceps javanica</name>
    <dbReference type="NCBI Taxonomy" id="43265"/>
    <lineage>
        <taxon>Eukaryota</taxon>
        <taxon>Fungi</taxon>
        <taxon>Dikarya</taxon>
        <taxon>Ascomycota</taxon>
        <taxon>Pezizomycotina</taxon>
        <taxon>Sordariomycetes</taxon>
        <taxon>Hypocreomycetidae</taxon>
        <taxon>Hypocreales</taxon>
        <taxon>Cordycipitaceae</taxon>
        <taxon>Cordyceps</taxon>
    </lineage>
</organism>
<proteinExistence type="predicted"/>
<dbReference type="Gene3D" id="4.10.240.10">
    <property type="entry name" value="Zn(2)-C6 fungal-type DNA-binding domain"/>
    <property type="match status" value="1"/>
</dbReference>
<dbReference type="GO" id="GO:0003677">
    <property type="term" value="F:DNA binding"/>
    <property type="evidence" value="ECO:0007669"/>
    <property type="project" value="InterPro"/>
</dbReference>
<accession>A0A545VJC0</accession>
<dbReference type="GO" id="GO:0005634">
    <property type="term" value="C:nucleus"/>
    <property type="evidence" value="ECO:0007669"/>
    <property type="project" value="UniProtKB-SubCell"/>
</dbReference>
<dbReference type="EMBL" id="SPUK01000028">
    <property type="protein sequence ID" value="TQV90359.1"/>
    <property type="molecule type" value="Genomic_DNA"/>
</dbReference>
<keyword evidence="7" id="KW-1185">Reference proteome</keyword>